<evidence type="ECO:0000256" key="1">
    <source>
        <dbReference type="SAM" id="MobiDB-lite"/>
    </source>
</evidence>
<comment type="caution">
    <text evidence="3">The sequence shown here is derived from an EMBL/GenBank/DDBJ whole genome shotgun (WGS) entry which is preliminary data.</text>
</comment>
<feature type="compositionally biased region" description="Basic and acidic residues" evidence="1">
    <location>
        <begin position="358"/>
        <end position="374"/>
    </location>
</feature>
<name>A0ABR3W535_9PEZI</name>
<keyword evidence="4" id="KW-1185">Reference proteome</keyword>
<dbReference type="EMBL" id="JAWRVE010000152">
    <property type="protein sequence ID" value="KAL1853157.1"/>
    <property type="molecule type" value="Genomic_DNA"/>
</dbReference>
<dbReference type="Proteomes" id="UP001583177">
    <property type="component" value="Unassembled WGS sequence"/>
</dbReference>
<evidence type="ECO:0000256" key="2">
    <source>
        <dbReference type="SAM" id="Phobius"/>
    </source>
</evidence>
<feature type="compositionally biased region" description="Acidic residues" evidence="1">
    <location>
        <begin position="316"/>
        <end position="333"/>
    </location>
</feature>
<keyword evidence="2" id="KW-1133">Transmembrane helix</keyword>
<evidence type="ECO:0000313" key="4">
    <source>
        <dbReference type="Proteomes" id="UP001583177"/>
    </source>
</evidence>
<keyword evidence="2" id="KW-0812">Transmembrane</keyword>
<protein>
    <submittedName>
        <fullName evidence="3">Uncharacterized protein</fullName>
    </submittedName>
</protein>
<reference evidence="3 4" key="1">
    <citation type="journal article" date="2024" name="IMA Fungus">
        <title>IMA Genome - F19 : A genome assembly and annotation guide to empower mycologists, including annotated draft genome sequences of Ceratocystis pirilliformis, Diaporthe australafricana, Fusarium ophioides, Paecilomyces lecythidis, and Sporothrix stenoceras.</title>
        <authorList>
            <person name="Aylward J."/>
            <person name="Wilson A.M."/>
            <person name="Visagie C.M."/>
            <person name="Spraker J."/>
            <person name="Barnes I."/>
            <person name="Buitendag C."/>
            <person name="Ceriani C."/>
            <person name="Del Mar Angel L."/>
            <person name="du Plessis D."/>
            <person name="Fuchs T."/>
            <person name="Gasser K."/>
            <person name="Kramer D."/>
            <person name="Li W."/>
            <person name="Munsamy K."/>
            <person name="Piso A."/>
            <person name="Price J.L."/>
            <person name="Sonnekus B."/>
            <person name="Thomas C."/>
            <person name="van der Nest A."/>
            <person name="van Dijk A."/>
            <person name="van Heerden A."/>
            <person name="van Vuuren N."/>
            <person name="Yilmaz N."/>
            <person name="Duong T.A."/>
            <person name="van der Merwe N.A."/>
            <person name="Wingfield M.J."/>
            <person name="Wingfield B.D."/>
        </authorList>
    </citation>
    <scope>NUCLEOTIDE SEQUENCE [LARGE SCALE GENOMIC DNA]</scope>
    <source>
        <strain evidence="3 4">CMW 18300</strain>
    </source>
</reference>
<feature type="compositionally biased region" description="Basic and acidic residues" evidence="1">
    <location>
        <begin position="293"/>
        <end position="305"/>
    </location>
</feature>
<keyword evidence="2" id="KW-0472">Membrane</keyword>
<organism evidence="3 4">
    <name type="scientific">Diaporthe australafricana</name>
    <dbReference type="NCBI Taxonomy" id="127596"/>
    <lineage>
        <taxon>Eukaryota</taxon>
        <taxon>Fungi</taxon>
        <taxon>Dikarya</taxon>
        <taxon>Ascomycota</taxon>
        <taxon>Pezizomycotina</taxon>
        <taxon>Sordariomycetes</taxon>
        <taxon>Sordariomycetidae</taxon>
        <taxon>Diaporthales</taxon>
        <taxon>Diaporthaceae</taxon>
        <taxon>Diaporthe</taxon>
    </lineage>
</organism>
<feature type="region of interest" description="Disordered" evidence="1">
    <location>
        <begin position="293"/>
        <end position="333"/>
    </location>
</feature>
<feature type="region of interest" description="Disordered" evidence="1">
    <location>
        <begin position="441"/>
        <end position="465"/>
    </location>
</feature>
<gene>
    <name evidence="3" type="ORF">Daus18300_011896</name>
</gene>
<sequence length="465" mass="54115">MTWISEHPVLKGEVWDRKAGRYDFSRFDHISSTSKRVGYKSIGEVGVDCRFHFKDSHWGTLGNNKNDAGIIHMEINFNQPPGHKLEWARIQLTLDEDDRRLDSHQQDRGRRIREVPVSITDHYGPRYIVGSMKRTSIEKSWEVEPSIEWGGIGVSLGKYGSKKHFEHESRWTFQSYKPGNKDRRNLELGDTVLRWELSESDFERYPIHKNQVFTAFAYEYGGQPFLMKVEISGRLAKFRDRLRGRRERVKDSFKFGPRHGKEEDMSTTLIGQYLGQRLPLDERARALPTEMIKKNVETQPREVPDTRASPAQILTTEEDHESSEISDIDEMTLSDEEPDILLEELAMVAIDPEITVRRNFPDRSETPSEDRSEISDDDSSITLVGSQSDDLQPEEDAEITKPGRKHFEPPANYKFGNLYAFFWTLVLYLISFPRIREGNSVKMKQEPKSRQSRRRGGLMKNNRRY</sequence>
<feature type="compositionally biased region" description="Basic residues" evidence="1">
    <location>
        <begin position="450"/>
        <end position="465"/>
    </location>
</feature>
<proteinExistence type="predicted"/>
<feature type="region of interest" description="Disordered" evidence="1">
    <location>
        <begin position="358"/>
        <end position="406"/>
    </location>
</feature>
<feature type="transmembrane region" description="Helical" evidence="2">
    <location>
        <begin position="418"/>
        <end position="435"/>
    </location>
</feature>
<evidence type="ECO:0000313" key="3">
    <source>
        <dbReference type="EMBL" id="KAL1853157.1"/>
    </source>
</evidence>
<accession>A0ABR3W535</accession>